<sequence>MLPRTPSTTPTAPLFQALSLGAGVQSSALLLLSAHGVLPKLDYAAFADPGWERPETYAALDRLEREVANPAGIPIVRLSAGDIRHDALDPHSRFSTMPLFVKNKDGSRGMLRRQCTSTYKIKVLLAEARRRLGAEQLPEGRVGRTKRGLFLEQWVGISTDEIHRAKDSGVSYARNIFPLLDLGMSRTDCENYLAKHGFSAVSRSACVGCPYTSDKGWRTLRDGHPEQWQQAVEFDRAIRAGSARANANGIPLRGQAYLHPSLKPLDEAPIDPPRVDRKFRHLRLVDTSERWEGDPDGCSPWACRSGSSIAREPGQAQPLGRAA</sequence>
<dbReference type="Proteomes" id="UP000676325">
    <property type="component" value="Unassembled WGS sequence"/>
</dbReference>
<comment type="caution">
    <text evidence="2">The sequence shown here is derived from an EMBL/GenBank/DDBJ whole genome shotgun (WGS) entry which is preliminary data.</text>
</comment>
<organism evidence="2 3">
    <name type="scientific">Actinospica acidithermotolerans</name>
    <dbReference type="NCBI Taxonomy" id="2828514"/>
    <lineage>
        <taxon>Bacteria</taxon>
        <taxon>Bacillati</taxon>
        <taxon>Actinomycetota</taxon>
        <taxon>Actinomycetes</taxon>
        <taxon>Catenulisporales</taxon>
        <taxon>Actinospicaceae</taxon>
        <taxon>Actinospica</taxon>
    </lineage>
</organism>
<dbReference type="AlphaFoldDB" id="A0A941IIY7"/>
<evidence type="ECO:0000256" key="1">
    <source>
        <dbReference type="SAM" id="MobiDB-lite"/>
    </source>
</evidence>
<gene>
    <name evidence="2" type="ORF">KDK95_09905</name>
</gene>
<accession>A0A941IIY7</accession>
<feature type="region of interest" description="Disordered" evidence="1">
    <location>
        <begin position="290"/>
        <end position="323"/>
    </location>
</feature>
<proteinExistence type="predicted"/>
<evidence type="ECO:0008006" key="4">
    <source>
        <dbReference type="Google" id="ProtNLM"/>
    </source>
</evidence>
<reference evidence="2" key="1">
    <citation type="submission" date="2021-04" db="EMBL/GenBank/DDBJ databases">
        <title>Genome based classification of Actinospica acidithermotolerans sp. nov., an actinobacterium isolated from an Indonesian hot spring.</title>
        <authorList>
            <person name="Kusuma A.B."/>
            <person name="Putra K.E."/>
            <person name="Nafisah S."/>
            <person name="Loh J."/>
            <person name="Nouioui I."/>
            <person name="Goodfellow M."/>
        </authorList>
    </citation>
    <scope>NUCLEOTIDE SEQUENCE</scope>
    <source>
        <strain evidence="2">MGRD01-02</strain>
    </source>
</reference>
<protein>
    <recommendedName>
        <fullName evidence="4">Phosphoadenosine phosphosulfate reductase</fullName>
    </recommendedName>
</protein>
<keyword evidence="3" id="KW-1185">Reference proteome</keyword>
<dbReference type="InterPro" id="IPR014729">
    <property type="entry name" value="Rossmann-like_a/b/a_fold"/>
</dbReference>
<dbReference type="SUPFAM" id="SSF52402">
    <property type="entry name" value="Adenine nucleotide alpha hydrolases-like"/>
    <property type="match status" value="1"/>
</dbReference>
<evidence type="ECO:0000313" key="2">
    <source>
        <dbReference type="EMBL" id="MBR7826618.1"/>
    </source>
</evidence>
<name>A0A941IIY7_9ACTN</name>
<evidence type="ECO:0000313" key="3">
    <source>
        <dbReference type="Proteomes" id="UP000676325"/>
    </source>
</evidence>
<dbReference type="Gene3D" id="3.40.50.620">
    <property type="entry name" value="HUPs"/>
    <property type="match status" value="1"/>
</dbReference>
<dbReference type="EMBL" id="JAGSOH010000020">
    <property type="protein sequence ID" value="MBR7826618.1"/>
    <property type="molecule type" value="Genomic_DNA"/>
</dbReference>